<accession>A0A0F9QDF8</accession>
<comment type="caution">
    <text evidence="1">The sequence shown here is derived from an EMBL/GenBank/DDBJ whole genome shotgun (WGS) entry which is preliminary data.</text>
</comment>
<name>A0A0F9QDF8_9ZZZZ</name>
<evidence type="ECO:0000313" key="1">
    <source>
        <dbReference type="EMBL" id="KKN40584.1"/>
    </source>
</evidence>
<gene>
    <name evidence="1" type="ORF">LCGC14_0732200</name>
</gene>
<sequence>MDLPIVTPDKTDKQVKELKKLSLVNNIHNLTPQLKTNKEEDSVAIINALKSDSLIKDVILELEGYVYSHKERGYTLYRKPIMNSLGIGNFITCISSISKTIEFSSFKEKQIPKLANYFFKTNYPYFTVYYEDYELDRKDFNLISTILLAFIVSSFNKAKGAGHRNVVRGTYSEDLLGRYTGELPNIQGSQKSKFNLGLLNPFKKAGNL</sequence>
<organism evidence="1">
    <name type="scientific">marine sediment metagenome</name>
    <dbReference type="NCBI Taxonomy" id="412755"/>
    <lineage>
        <taxon>unclassified sequences</taxon>
        <taxon>metagenomes</taxon>
        <taxon>ecological metagenomes</taxon>
    </lineage>
</organism>
<reference evidence="1" key="1">
    <citation type="journal article" date="2015" name="Nature">
        <title>Complex archaea that bridge the gap between prokaryotes and eukaryotes.</title>
        <authorList>
            <person name="Spang A."/>
            <person name="Saw J.H."/>
            <person name="Jorgensen S.L."/>
            <person name="Zaremba-Niedzwiedzka K."/>
            <person name="Martijn J."/>
            <person name="Lind A.E."/>
            <person name="van Eijk R."/>
            <person name="Schleper C."/>
            <person name="Guy L."/>
            <person name="Ettema T.J."/>
        </authorList>
    </citation>
    <scope>NUCLEOTIDE SEQUENCE</scope>
</reference>
<dbReference type="AlphaFoldDB" id="A0A0F9QDF8"/>
<dbReference type="EMBL" id="LAZR01001697">
    <property type="protein sequence ID" value="KKN40584.1"/>
    <property type="molecule type" value="Genomic_DNA"/>
</dbReference>
<proteinExistence type="predicted"/>
<protein>
    <submittedName>
        <fullName evidence="1">Uncharacterized protein</fullName>
    </submittedName>
</protein>